<keyword evidence="1" id="KW-0966">Cell projection</keyword>
<dbReference type="Proteomes" id="UP000199263">
    <property type="component" value="Unassembled WGS sequence"/>
</dbReference>
<evidence type="ECO:0000313" key="1">
    <source>
        <dbReference type="EMBL" id="SFC61291.1"/>
    </source>
</evidence>
<keyword evidence="1" id="KW-0282">Flagellum</keyword>
<dbReference type="AlphaFoldDB" id="A0A1I1KKU8"/>
<dbReference type="OrthoDB" id="165650at2"/>
<protein>
    <submittedName>
        <fullName evidence="1">Flagellar operon protein</fullName>
    </submittedName>
</protein>
<evidence type="ECO:0000313" key="2">
    <source>
        <dbReference type="Proteomes" id="UP000199263"/>
    </source>
</evidence>
<dbReference type="InterPro" id="IPR013367">
    <property type="entry name" value="Flagellar_put"/>
</dbReference>
<dbReference type="Pfam" id="PF12611">
    <property type="entry name" value="Flagellar_put"/>
    <property type="match status" value="1"/>
</dbReference>
<sequence>MNYRIINGQTYPVGNFGLIENVQSNKSINKNVNTKDKTNSFKDVLNNAISKEQSFTISKHAELRLNEINFTKEDMKNIEKGFEIAKDKGSKNTVMLYKDVALIASVENKTLITAIEKERAKDNIFTNVDSVVIL</sequence>
<keyword evidence="2" id="KW-1185">Reference proteome</keyword>
<dbReference type="RefSeq" id="WP_090089534.1">
    <property type="nucleotide sequence ID" value="NZ_FOMG01000006.1"/>
</dbReference>
<accession>A0A1I1KKU8</accession>
<dbReference type="NCBIfam" id="TIGR02530">
    <property type="entry name" value="flg_new"/>
    <property type="match status" value="1"/>
</dbReference>
<proteinExistence type="predicted"/>
<reference evidence="1 2" key="1">
    <citation type="submission" date="2016-10" db="EMBL/GenBank/DDBJ databases">
        <authorList>
            <person name="de Groot N.N."/>
        </authorList>
    </citation>
    <scope>NUCLEOTIDE SEQUENCE [LARGE SCALE GENOMIC DNA]</scope>
    <source>
        <strain evidence="1 2">DSM 12992</strain>
    </source>
</reference>
<name>A0A1I1KKU8_9CLOT</name>
<keyword evidence="1" id="KW-0969">Cilium</keyword>
<dbReference type="EMBL" id="FOMG01000006">
    <property type="protein sequence ID" value="SFC61291.1"/>
    <property type="molecule type" value="Genomic_DNA"/>
</dbReference>
<organism evidence="1 2">
    <name type="scientific">Clostridium uliginosum</name>
    <dbReference type="NCBI Taxonomy" id="119641"/>
    <lineage>
        <taxon>Bacteria</taxon>
        <taxon>Bacillati</taxon>
        <taxon>Bacillota</taxon>
        <taxon>Clostridia</taxon>
        <taxon>Eubacteriales</taxon>
        <taxon>Clostridiaceae</taxon>
        <taxon>Clostridium</taxon>
    </lineage>
</organism>
<dbReference type="STRING" id="119641.SAMN05421842_10652"/>
<gene>
    <name evidence="1" type="ORF">SAMN05421842_10652</name>
</gene>